<dbReference type="NCBIfam" id="NF045770">
    <property type="entry name" value="MPN403_MG284_C"/>
    <property type="match status" value="1"/>
</dbReference>
<name>A0ABP9U8J9_9BACT</name>
<comment type="caution">
    <text evidence="1">The sequence shown here is derived from an EMBL/GenBank/DDBJ whole genome shotgun (WGS) entry which is preliminary data.</text>
</comment>
<gene>
    <name evidence="1" type="ORF">UREOM_1320</name>
</gene>
<accession>A0ABP9U8J9</accession>
<keyword evidence="2" id="KW-1185">Reference proteome</keyword>
<reference evidence="1" key="1">
    <citation type="submission" date="2024-02" db="EMBL/GenBank/DDBJ databases">
        <title>Draft genome sequence of new strains in genus Ureaplasma.</title>
        <authorList>
            <person name="Nakajima Y."/>
            <person name="Segawa T."/>
        </authorList>
    </citation>
    <scope>NUCLEOTIDE SEQUENCE [LARGE SCALE GENOMIC DNA]</scope>
    <source>
        <strain evidence="1">OM1</strain>
    </source>
</reference>
<evidence type="ECO:0000313" key="1">
    <source>
        <dbReference type="EMBL" id="GAA5414421.1"/>
    </source>
</evidence>
<proteinExistence type="predicted"/>
<dbReference type="InterPro" id="IPR058231">
    <property type="entry name" value="MG284-like_C"/>
</dbReference>
<protein>
    <submittedName>
        <fullName evidence="1">Uncharacterized protein</fullName>
    </submittedName>
</protein>
<dbReference type="EMBL" id="BAABQM010000001">
    <property type="protein sequence ID" value="GAA5414421.1"/>
    <property type="molecule type" value="Genomic_DNA"/>
</dbReference>
<organism evidence="1 2">
    <name type="scientific">Ureaplasma ceti</name>
    <dbReference type="NCBI Taxonomy" id="3119530"/>
    <lineage>
        <taxon>Bacteria</taxon>
        <taxon>Bacillati</taxon>
        <taxon>Mycoplasmatota</taxon>
        <taxon>Mycoplasmoidales</taxon>
        <taxon>Mycoplasmoidaceae</taxon>
        <taxon>Ureaplasma</taxon>
    </lineage>
</organism>
<sequence>MNKDTILSISSFDWKNKNVNYKQLYSALEDIFAIYRNYRFKCELKNSVSSSNNFLMHDCNYEAIQDYLNIIDMACNNLTPENKEVINLIFVKRLKYNETFYSKSVYYEKKKRATREFIGILINDYNTEKVFADLVNNVKPFLY</sequence>
<evidence type="ECO:0000313" key="2">
    <source>
        <dbReference type="Proteomes" id="UP001449582"/>
    </source>
</evidence>
<dbReference type="Proteomes" id="UP001449582">
    <property type="component" value="Unassembled WGS sequence"/>
</dbReference>